<feature type="chain" id="PRO_5045041606" description="Porin domain-containing protein" evidence="11">
    <location>
        <begin position="21"/>
        <end position="400"/>
    </location>
</feature>
<evidence type="ECO:0000256" key="11">
    <source>
        <dbReference type="SAM" id="SignalP"/>
    </source>
</evidence>
<dbReference type="PANTHER" id="PTHR34501:SF9">
    <property type="entry name" value="MAJOR OUTER MEMBRANE PROTEIN P.IA"/>
    <property type="match status" value="1"/>
</dbReference>
<keyword evidence="9" id="KW-0472">Membrane</keyword>
<evidence type="ECO:0000259" key="12">
    <source>
        <dbReference type="Pfam" id="PF13609"/>
    </source>
</evidence>
<keyword evidence="7" id="KW-0406">Ion transport</keyword>
<feature type="signal peptide" evidence="11">
    <location>
        <begin position="1"/>
        <end position="20"/>
    </location>
</feature>
<reference evidence="14" key="1">
    <citation type="journal article" date="2019" name="Int. J. Syst. Evol. Microbiol.">
        <title>The Global Catalogue of Microorganisms (GCM) 10K type strain sequencing project: providing services to taxonomists for standard genome sequencing and annotation.</title>
        <authorList>
            <consortium name="The Broad Institute Genomics Platform"/>
            <consortium name="The Broad Institute Genome Sequencing Center for Infectious Disease"/>
            <person name="Wu L."/>
            <person name="Ma J."/>
        </authorList>
    </citation>
    <scope>NUCLEOTIDE SEQUENCE [LARGE SCALE GENOMIC DNA]</scope>
    <source>
        <strain evidence="14">CGMCC 1.8860</strain>
    </source>
</reference>
<evidence type="ECO:0000256" key="3">
    <source>
        <dbReference type="ARBA" id="ARBA00022448"/>
    </source>
</evidence>
<evidence type="ECO:0000256" key="1">
    <source>
        <dbReference type="ARBA" id="ARBA00004571"/>
    </source>
</evidence>
<dbReference type="EMBL" id="BMLY01000001">
    <property type="protein sequence ID" value="GGP24206.1"/>
    <property type="molecule type" value="Genomic_DNA"/>
</dbReference>
<dbReference type="InterPro" id="IPR023614">
    <property type="entry name" value="Porin_dom_sf"/>
</dbReference>
<sequence length="400" mass="42677">MKKIMVAALAAAFVTPLALADVTIYGSIRADVEYDHFGDHYGVSPTNAGATRIVDSSSRIGFKGVDKWDNAGWATIWQVETGIGAAPASADQNGTKPKAFGGGTWGGRNTFIGFTGTDFGTFRAGNYDSTYKNVFTASKMSALYDDFLDSTDFKGNKGTWGQLQTRLNDNLAYESPVWGGFQVRANVGLDGSPTAAGSAPIYGIGALYNYGGFNAAAVYQYAKNRSFIQLSGVPTADTTGTTNTATPPVTTYNVTDGAKTDGIELAASYNFDFGLGLGLGWERISTDTNATIAGLGNGTLSWNNYLVTGNYWFSPKFELQALYSRANKVLAVDDLTGQQYSLSSVYYLSKQTRWYTSAVGLKNSGAKGGYQLAFQNNSGSLVAKNGQTDFTVLTGFRSDF</sequence>
<evidence type="ECO:0000256" key="4">
    <source>
        <dbReference type="ARBA" id="ARBA00022452"/>
    </source>
</evidence>
<name>A0ABQ2PFQ2_9NEIS</name>
<keyword evidence="8" id="KW-0626">Porin</keyword>
<dbReference type="Proteomes" id="UP000621859">
    <property type="component" value="Unassembled WGS sequence"/>
</dbReference>
<dbReference type="Pfam" id="PF13609">
    <property type="entry name" value="Porin_4"/>
    <property type="match status" value="1"/>
</dbReference>
<organism evidence="13 14">
    <name type="scientific">Silvimonas amylolytica</name>
    <dbReference type="NCBI Taxonomy" id="449663"/>
    <lineage>
        <taxon>Bacteria</taxon>
        <taxon>Pseudomonadati</taxon>
        <taxon>Pseudomonadota</taxon>
        <taxon>Betaproteobacteria</taxon>
        <taxon>Neisseriales</taxon>
        <taxon>Chitinibacteraceae</taxon>
        <taxon>Silvimonas</taxon>
    </lineage>
</organism>
<feature type="domain" description="Porin" evidence="12">
    <location>
        <begin position="7"/>
        <end position="364"/>
    </location>
</feature>
<keyword evidence="14" id="KW-1185">Reference proteome</keyword>
<dbReference type="CDD" id="cd00342">
    <property type="entry name" value="gram_neg_porins"/>
    <property type="match status" value="1"/>
</dbReference>
<evidence type="ECO:0000256" key="9">
    <source>
        <dbReference type="ARBA" id="ARBA00023136"/>
    </source>
</evidence>
<comment type="caution">
    <text evidence="13">The sequence shown here is derived from an EMBL/GenBank/DDBJ whole genome shotgun (WGS) entry which is preliminary data.</text>
</comment>
<evidence type="ECO:0000256" key="6">
    <source>
        <dbReference type="ARBA" id="ARBA00022729"/>
    </source>
</evidence>
<protein>
    <recommendedName>
        <fullName evidence="12">Porin domain-containing protein</fullName>
    </recommendedName>
</protein>
<evidence type="ECO:0000313" key="13">
    <source>
        <dbReference type="EMBL" id="GGP24206.1"/>
    </source>
</evidence>
<keyword evidence="6 11" id="KW-0732">Signal</keyword>
<proteinExistence type="predicted"/>
<keyword evidence="10" id="KW-0998">Cell outer membrane</keyword>
<accession>A0ABQ2PFQ2</accession>
<evidence type="ECO:0000256" key="8">
    <source>
        <dbReference type="ARBA" id="ARBA00023114"/>
    </source>
</evidence>
<comment type="subcellular location">
    <subcellularLocation>
        <location evidence="1">Cell outer membrane</location>
        <topology evidence="1">Multi-pass membrane protein</topology>
    </subcellularLocation>
</comment>
<keyword evidence="4" id="KW-1134">Transmembrane beta strand</keyword>
<dbReference type="RefSeq" id="WP_188687546.1">
    <property type="nucleotide sequence ID" value="NZ_BMLY01000001.1"/>
</dbReference>
<dbReference type="Gene3D" id="2.40.160.10">
    <property type="entry name" value="Porin"/>
    <property type="match status" value="1"/>
</dbReference>
<evidence type="ECO:0000313" key="14">
    <source>
        <dbReference type="Proteomes" id="UP000621859"/>
    </source>
</evidence>
<dbReference type="SUPFAM" id="SSF56935">
    <property type="entry name" value="Porins"/>
    <property type="match status" value="1"/>
</dbReference>
<gene>
    <name evidence="13" type="ORF">GCM10010971_00250</name>
</gene>
<keyword evidence="3" id="KW-0813">Transport</keyword>
<evidence type="ECO:0000256" key="2">
    <source>
        <dbReference type="ARBA" id="ARBA00011233"/>
    </source>
</evidence>
<evidence type="ECO:0000256" key="5">
    <source>
        <dbReference type="ARBA" id="ARBA00022692"/>
    </source>
</evidence>
<dbReference type="InterPro" id="IPR033900">
    <property type="entry name" value="Gram_neg_porin_domain"/>
</dbReference>
<evidence type="ECO:0000256" key="7">
    <source>
        <dbReference type="ARBA" id="ARBA00023065"/>
    </source>
</evidence>
<evidence type="ECO:0000256" key="10">
    <source>
        <dbReference type="ARBA" id="ARBA00023237"/>
    </source>
</evidence>
<dbReference type="InterPro" id="IPR050298">
    <property type="entry name" value="Gram-neg_bact_OMP"/>
</dbReference>
<comment type="subunit">
    <text evidence="2">Homotrimer.</text>
</comment>
<keyword evidence="5" id="KW-0812">Transmembrane</keyword>
<dbReference type="PANTHER" id="PTHR34501">
    <property type="entry name" value="PROTEIN YDDL-RELATED"/>
    <property type="match status" value="1"/>
</dbReference>